<accession>A0A386USR7</accession>
<dbReference type="InterPro" id="IPR021466">
    <property type="entry name" value="Put_rhamnosyl_transferase"/>
</dbReference>
<organism evidence="1 2">
    <name type="scientific">Paracoccus yeei</name>
    <dbReference type="NCBI Taxonomy" id="147645"/>
    <lineage>
        <taxon>Bacteria</taxon>
        <taxon>Pseudomonadati</taxon>
        <taxon>Pseudomonadota</taxon>
        <taxon>Alphaproteobacteria</taxon>
        <taxon>Rhodobacterales</taxon>
        <taxon>Paracoccaceae</taxon>
        <taxon>Paracoccus</taxon>
    </lineage>
</organism>
<dbReference type="AlphaFoldDB" id="A0A386USR7"/>
<sequence>MPANVTRRTSYVFRIPFNIKRFAFKPELSDPTTGRLSRPWIAYRIGLFMNYTCKSLINQTNQDFTALLLCDGASLDTVREEIAKHYTLPDNIRVIDGNDDAEVTREIMQGSDFYCHTKLDSDNMYHRSYVEHLHRHIPRPDTRFLAFTKGYAFDAHTGSLALYRATREYFYARVGKVADWESDMRVPQPIGMTEAAESVPHELIHDPAIFGITCHGRNVSNTSALVHPTRTIFDPETIGNVWQGFTGERTPHTLSDQ</sequence>
<keyword evidence="1" id="KW-0614">Plasmid</keyword>
<gene>
    <name evidence="1" type="ORF">PY32053_03925</name>
</gene>
<proteinExistence type="predicted"/>
<protein>
    <recommendedName>
        <fullName evidence="3">Glycosyltransferase family 2 protein</fullName>
    </recommendedName>
</protein>
<geneLocation type="plasmid" evidence="2">
    <name>pyee1</name>
</geneLocation>
<dbReference type="Proteomes" id="UP000272010">
    <property type="component" value="Plasmid pYEE1"/>
</dbReference>
<evidence type="ECO:0000313" key="1">
    <source>
        <dbReference type="EMBL" id="AYF03466.1"/>
    </source>
</evidence>
<dbReference type="RefSeq" id="WP_233577828.1">
    <property type="nucleotide sequence ID" value="NZ_CP031079.1"/>
</dbReference>
<dbReference type="Pfam" id="PF11316">
    <property type="entry name" value="Rhamno_transf"/>
    <property type="match status" value="1"/>
</dbReference>
<evidence type="ECO:0000313" key="2">
    <source>
        <dbReference type="Proteomes" id="UP000272010"/>
    </source>
</evidence>
<evidence type="ECO:0008006" key="3">
    <source>
        <dbReference type="Google" id="ProtNLM"/>
    </source>
</evidence>
<dbReference type="EMBL" id="CP031079">
    <property type="protein sequence ID" value="AYF03466.1"/>
    <property type="molecule type" value="Genomic_DNA"/>
</dbReference>
<name>A0A386USR7_9RHOB</name>
<reference evidence="2" key="1">
    <citation type="submission" date="2018-07" db="EMBL/GenBank/DDBJ databases">
        <title>Genome Structure of the Opportunistic Pathogen Paracoccus yeei (Alphaproteobacteria) and Identification of Putative Virulence Factors.</title>
        <authorList>
            <person name="Lasek R."/>
            <person name="Szuplewska M."/>
            <person name="Mitura M."/>
            <person name="Decewicz P."/>
            <person name="Chmielowska C."/>
            <person name="Pawlot A."/>
            <person name="Sentkowska D."/>
            <person name="Czarnecki J."/>
            <person name="Bartosik D."/>
        </authorList>
    </citation>
    <scope>NUCLEOTIDE SEQUENCE [LARGE SCALE GENOMIC DNA]</scope>
    <source>
        <strain evidence="2">CCUG 32053</strain>
        <plasmid evidence="2">pyee1</plasmid>
    </source>
</reference>